<organism evidence="1">
    <name type="scientific">Octopus bimaculoides</name>
    <name type="common">California two-spotted octopus</name>
    <dbReference type="NCBI Taxonomy" id="37653"/>
    <lineage>
        <taxon>Eukaryota</taxon>
        <taxon>Metazoa</taxon>
        <taxon>Spiralia</taxon>
        <taxon>Lophotrochozoa</taxon>
        <taxon>Mollusca</taxon>
        <taxon>Cephalopoda</taxon>
        <taxon>Coleoidea</taxon>
        <taxon>Octopodiformes</taxon>
        <taxon>Octopoda</taxon>
        <taxon>Incirrata</taxon>
        <taxon>Octopodidae</taxon>
        <taxon>Octopus</taxon>
    </lineage>
</organism>
<dbReference type="AlphaFoldDB" id="A0A0L8FNT8"/>
<evidence type="ECO:0000313" key="1">
    <source>
        <dbReference type="EMBL" id="KOF66070.1"/>
    </source>
</evidence>
<protein>
    <submittedName>
        <fullName evidence="1">Uncharacterized protein</fullName>
    </submittedName>
</protein>
<proteinExistence type="predicted"/>
<dbReference type="EMBL" id="KQ428583">
    <property type="protein sequence ID" value="KOF66070.1"/>
    <property type="molecule type" value="Genomic_DNA"/>
</dbReference>
<name>A0A0L8FNT8_OCTBM</name>
<reference evidence="1" key="1">
    <citation type="submission" date="2015-07" db="EMBL/GenBank/DDBJ databases">
        <title>MeaNS - Measles Nucleotide Surveillance Program.</title>
        <authorList>
            <person name="Tran T."/>
            <person name="Druce J."/>
        </authorList>
    </citation>
    <scope>NUCLEOTIDE SEQUENCE</scope>
    <source>
        <strain evidence="1">UCB-OBI-ISO-001</strain>
        <tissue evidence="1">Gonad</tissue>
    </source>
</reference>
<gene>
    <name evidence="1" type="ORF">OCBIM_22013653mg</name>
</gene>
<accession>A0A0L8FNT8</accession>
<sequence>MKLMPKTDIKSFLSDTNIYLENVTDFAPLIFIKKINYFYSICVEGRKNIIILRQSRDALHL</sequence>